<dbReference type="InterPro" id="IPR025233">
    <property type="entry name" value="DUF4176"/>
</dbReference>
<protein>
    <recommendedName>
        <fullName evidence="3">DUF4176 domain-containing protein</fullName>
    </recommendedName>
</protein>
<evidence type="ECO:0000313" key="2">
    <source>
        <dbReference type="Proteomes" id="UP000076519"/>
    </source>
</evidence>
<organism evidence="1 2">
    <name type="scientific">Lactococcus lactis subsp. cremoris</name>
    <name type="common">Streptococcus cremoris</name>
    <dbReference type="NCBI Taxonomy" id="1359"/>
    <lineage>
        <taxon>Bacteria</taxon>
        <taxon>Bacillati</taxon>
        <taxon>Bacillota</taxon>
        <taxon>Bacilli</taxon>
        <taxon>Lactobacillales</taxon>
        <taxon>Streptococcaceae</taxon>
        <taxon>Lactococcus</taxon>
    </lineage>
</organism>
<reference evidence="1 2" key="1">
    <citation type="submission" date="2015-08" db="EMBL/GenBank/DDBJ databases">
        <title>Draft Genome Sequences of 11 Lactococcus lactis subspecies cremoris strains.</title>
        <authorList>
            <person name="Wels M."/>
            <person name="Backus L."/>
            <person name="Boekhorst J."/>
            <person name="Dijkstra A."/>
            <person name="Beerthuizen M."/>
            <person name="Siezen R."/>
            <person name="Bachmann H."/>
            <person name="Van Hijum S."/>
        </authorList>
    </citation>
    <scope>NUCLEOTIDE SEQUENCE [LARGE SCALE GENOMIC DNA]</scope>
    <source>
        <strain evidence="1 2">KW10</strain>
    </source>
</reference>
<dbReference type="Pfam" id="PF13780">
    <property type="entry name" value="DUF4176"/>
    <property type="match status" value="1"/>
</dbReference>
<dbReference type="PATRIC" id="fig|1359.32.peg.1090"/>
<sequence length="76" mass="9075">MKKMLKEFLPLGSVVLLAGGEERLMIIGHKQIEIETKREFDYSAVLFPDGYKNDQRLYYFNREEIVYIFQMGFFDN</sequence>
<name>A0A161U1V7_LACLC</name>
<dbReference type="RefSeq" id="WP_063281292.1">
    <property type="nucleotide sequence ID" value="NZ_LIYF01000009.1"/>
</dbReference>
<proteinExistence type="predicted"/>
<evidence type="ECO:0008006" key="3">
    <source>
        <dbReference type="Google" id="ProtNLM"/>
    </source>
</evidence>
<dbReference type="AlphaFoldDB" id="A0A161U1V7"/>
<accession>A0A161U1V7</accession>
<dbReference type="Proteomes" id="UP000076519">
    <property type="component" value="Unassembled WGS sequence"/>
</dbReference>
<evidence type="ECO:0000313" key="1">
    <source>
        <dbReference type="EMBL" id="KZK07735.1"/>
    </source>
</evidence>
<dbReference type="EMBL" id="LIYF01000009">
    <property type="protein sequence ID" value="KZK07735.1"/>
    <property type="molecule type" value="Genomic_DNA"/>
</dbReference>
<gene>
    <name evidence="1" type="ORF">AB996_0567</name>
</gene>
<comment type="caution">
    <text evidence="1">The sequence shown here is derived from an EMBL/GenBank/DDBJ whole genome shotgun (WGS) entry which is preliminary data.</text>
</comment>